<protein>
    <submittedName>
        <fullName evidence="1">Methyltransferase domain protein</fullName>
    </submittedName>
</protein>
<keyword evidence="2" id="KW-1185">Reference proteome</keyword>
<dbReference type="Proteomes" id="UP000317318">
    <property type="component" value="Chromosome"/>
</dbReference>
<dbReference type="OrthoDB" id="9816564at2"/>
<keyword evidence="1" id="KW-0489">Methyltransferase</keyword>
<evidence type="ECO:0000313" key="2">
    <source>
        <dbReference type="Proteomes" id="UP000317318"/>
    </source>
</evidence>
<sequence length="228" mass="26558">MSDHTAEPSDRGRRTYDEDLNCPLCAAISAPYLQDERRTYRQCSVCRLVFVVNSDLPSREVERRQYDLHENDPGDENYRRFLSRVFRPLHERLPPRSCGLDFGCGPGPTLSVMFEEAGHTMDVFDPFYFPNRSVLEQQYDFVTASEVVEHFHRPAEEFARLFSLLKPGGLLGLMTKRVRDRDAFAKWHYKQDPTHVCFYSAATFEWLAEDRGARFDVICDDVVIFRLS</sequence>
<accession>A0A517R727</accession>
<dbReference type="Gene3D" id="3.40.50.150">
    <property type="entry name" value="Vaccinia Virus protein VP39"/>
    <property type="match status" value="1"/>
</dbReference>
<keyword evidence="1" id="KW-0808">Transferase</keyword>
<dbReference type="GO" id="GO:0008168">
    <property type="term" value="F:methyltransferase activity"/>
    <property type="evidence" value="ECO:0007669"/>
    <property type="project" value="UniProtKB-KW"/>
</dbReference>
<dbReference type="RefSeq" id="WP_145365811.1">
    <property type="nucleotide sequence ID" value="NZ_CP036268.1"/>
</dbReference>
<dbReference type="AlphaFoldDB" id="A0A517R727"/>
<dbReference type="EMBL" id="CP036268">
    <property type="protein sequence ID" value="QDT39688.1"/>
    <property type="molecule type" value="Genomic_DNA"/>
</dbReference>
<gene>
    <name evidence="1" type="ORF">Pan189_40970</name>
</gene>
<name>A0A517R727_9PLAN</name>
<dbReference type="SUPFAM" id="SSF53335">
    <property type="entry name" value="S-adenosyl-L-methionine-dependent methyltransferases"/>
    <property type="match status" value="1"/>
</dbReference>
<dbReference type="Pfam" id="PF13489">
    <property type="entry name" value="Methyltransf_23"/>
    <property type="match status" value="1"/>
</dbReference>
<reference evidence="1 2" key="1">
    <citation type="submission" date="2019-02" db="EMBL/GenBank/DDBJ databases">
        <title>Deep-cultivation of Planctomycetes and their phenomic and genomic characterization uncovers novel biology.</title>
        <authorList>
            <person name="Wiegand S."/>
            <person name="Jogler M."/>
            <person name="Boedeker C."/>
            <person name="Pinto D."/>
            <person name="Vollmers J."/>
            <person name="Rivas-Marin E."/>
            <person name="Kohn T."/>
            <person name="Peeters S.H."/>
            <person name="Heuer A."/>
            <person name="Rast P."/>
            <person name="Oberbeckmann S."/>
            <person name="Bunk B."/>
            <person name="Jeske O."/>
            <person name="Meyerdierks A."/>
            <person name="Storesund J.E."/>
            <person name="Kallscheuer N."/>
            <person name="Luecker S."/>
            <person name="Lage O.M."/>
            <person name="Pohl T."/>
            <person name="Merkel B.J."/>
            <person name="Hornburger P."/>
            <person name="Mueller R.-W."/>
            <person name="Bruemmer F."/>
            <person name="Labrenz M."/>
            <person name="Spormann A.M."/>
            <person name="Op den Camp H."/>
            <person name="Overmann J."/>
            <person name="Amann R."/>
            <person name="Jetten M.S.M."/>
            <person name="Mascher T."/>
            <person name="Medema M.H."/>
            <person name="Devos D.P."/>
            <person name="Kaster A.-K."/>
            <person name="Ovreas L."/>
            <person name="Rohde M."/>
            <person name="Galperin M.Y."/>
            <person name="Jogler C."/>
        </authorList>
    </citation>
    <scope>NUCLEOTIDE SEQUENCE [LARGE SCALE GENOMIC DNA]</scope>
    <source>
        <strain evidence="1 2">Pan189</strain>
    </source>
</reference>
<dbReference type="KEGG" id="svp:Pan189_40970"/>
<organism evidence="1 2">
    <name type="scientific">Stratiformator vulcanicus</name>
    <dbReference type="NCBI Taxonomy" id="2527980"/>
    <lineage>
        <taxon>Bacteria</taxon>
        <taxon>Pseudomonadati</taxon>
        <taxon>Planctomycetota</taxon>
        <taxon>Planctomycetia</taxon>
        <taxon>Planctomycetales</taxon>
        <taxon>Planctomycetaceae</taxon>
        <taxon>Stratiformator</taxon>
    </lineage>
</organism>
<evidence type="ECO:0000313" key="1">
    <source>
        <dbReference type="EMBL" id="QDT39688.1"/>
    </source>
</evidence>
<dbReference type="InterPro" id="IPR029063">
    <property type="entry name" value="SAM-dependent_MTases_sf"/>
</dbReference>
<proteinExistence type="predicted"/>
<dbReference type="GO" id="GO:0032259">
    <property type="term" value="P:methylation"/>
    <property type="evidence" value="ECO:0007669"/>
    <property type="project" value="UniProtKB-KW"/>
</dbReference>